<keyword evidence="6" id="KW-0479">Metal-binding</keyword>
<evidence type="ECO:0000313" key="10">
    <source>
        <dbReference type="Proteomes" id="UP000193920"/>
    </source>
</evidence>
<dbReference type="InterPro" id="IPR003120">
    <property type="entry name" value="Ste12"/>
</dbReference>
<dbReference type="PROSITE" id="PS50157">
    <property type="entry name" value="ZINC_FINGER_C2H2_2"/>
    <property type="match status" value="1"/>
</dbReference>
<sequence>MENSQNWKAGEVIRRFQLYEHDYVSCVFWENQHYITGTDIVKAITFRFKIQGHEIKNVKKFEEGIFSDLRNLKPGIDSSLEEPKSPFLELLYKNKCIRTQKKQKVFFWYSVPYDRLYQDVLKRDKKRELNGKKSNIVIDKSRSPSIKRENSKSVESTTSHINMFKGEMEMNKNSQNSNIVYSKWVDETQKLSNSSHGHNKTNHNDIKVKKEIDIKIKKEEPSTSPQLKKIKKGRKYIITKYFAKGAINNCNSSSLKFVCDKKDCNKKFKKLEELVKHKKYVHGADKIGYNYSKDFMYVEKNLSADKNDKSQFLLSPSLANAPGNTSYIISPLELEDENNNWSIIIAPDSSMSSSDESMVTGNVSTSDPGNFSLNDYSLSNISNPNESISMNLDLKNLSSMSLLNVNTQGSSLNGKTSKGKNHRLSVSSNTTLNNINNSNILSTSTISTPDLTDTSMNTTFLSNQTFTNNSSFIIQSNDNQDILLISPVLSSTIQSHPLNQGVSVSNNNIPNVNDVTIPTAHFMAIDSPIQHDGNGTSFLQNISVPSQNTTQYITTDQCSNITASVQYVPSILDGSTATTSGSFISYELSSMMNQVTNPPVNVYVTSKVSPDPMNYISSPTPLEYQQMNQPQPQPHTPTSTFTPNSQQPQPQPQQAMFYTLPSEANPNSIGQTYIHPQTQYIQVPTQSQQQIYIPHENVQNIVQMSYQ</sequence>
<dbReference type="EMBL" id="MCOG01000017">
    <property type="protein sequence ID" value="ORY78270.1"/>
    <property type="molecule type" value="Genomic_DNA"/>
</dbReference>
<proteinExistence type="inferred from homology"/>
<dbReference type="SMART" id="SM00424">
    <property type="entry name" value="STE"/>
    <property type="match status" value="1"/>
</dbReference>
<evidence type="ECO:0000256" key="2">
    <source>
        <dbReference type="ARBA" id="ARBA00023015"/>
    </source>
</evidence>
<evidence type="ECO:0000256" key="5">
    <source>
        <dbReference type="ARBA" id="ARBA00024345"/>
    </source>
</evidence>
<feature type="domain" description="C2H2-type" evidence="8">
    <location>
        <begin position="257"/>
        <end position="287"/>
    </location>
</feature>
<dbReference type="Pfam" id="PF02200">
    <property type="entry name" value="STE"/>
    <property type="match status" value="1"/>
</dbReference>
<protein>
    <submittedName>
        <fullName evidence="9">STE-domain-containing protein</fullName>
    </submittedName>
</protein>
<keyword evidence="10" id="KW-1185">Reference proteome</keyword>
<comment type="caution">
    <text evidence="9">The sequence shown here is derived from an EMBL/GenBank/DDBJ whole genome shotgun (WGS) entry which is preliminary data.</text>
</comment>
<evidence type="ECO:0000256" key="6">
    <source>
        <dbReference type="PROSITE-ProRule" id="PRU00042"/>
    </source>
</evidence>
<evidence type="ECO:0000256" key="3">
    <source>
        <dbReference type="ARBA" id="ARBA00023163"/>
    </source>
</evidence>
<keyword evidence="6" id="KW-0863">Zinc-finger</keyword>
<dbReference type="InterPro" id="IPR013087">
    <property type="entry name" value="Znf_C2H2_type"/>
</dbReference>
<dbReference type="OrthoDB" id="1095242at2759"/>
<dbReference type="GO" id="GO:0003700">
    <property type="term" value="F:DNA-binding transcription factor activity"/>
    <property type="evidence" value="ECO:0007669"/>
    <property type="project" value="InterPro"/>
</dbReference>
<dbReference type="STRING" id="1754190.A0A1Y2F304"/>
<organism evidence="9 10">
    <name type="scientific">Neocallimastix californiae</name>
    <dbReference type="NCBI Taxonomy" id="1754190"/>
    <lineage>
        <taxon>Eukaryota</taxon>
        <taxon>Fungi</taxon>
        <taxon>Fungi incertae sedis</taxon>
        <taxon>Chytridiomycota</taxon>
        <taxon>Chytridiomycota incertae sedis</taxon>
        <taxon>Neocallimastigomycetes</taxon>
        <taxon>Neocallimastigales</taxon>
        <taxon>Neocallimastigaceae</taxon>
        <taxon>Neocallimastix</taxon>
    </lineage>
</organism>
<evidence type="ECO:0000259" key="8">
    <source>
        <dbReference type="PROSITE" id="PS50157"/>
    </source>
</evidence>
<accession>A0A1Y2F304</accession>
<keyword evidence="4" id="KW-0539">Nucleus</keyword>
<reference evidence="9 10" key="1">
    <citation type="submission" date="2016-08" db="EMBL/GenBank/DDBJ databases">
        <title>A Parts List for Fungal Cellulosomes Revealed by Comparative Genomics.</title>
        <authorList>
            <consortium name="DOE Joint Genome Institute"/>
            <person name="Haitjema C.H."/>
            <person name="Gilmore S.P."/>
            <person name="Henske J.K."/>
            <person name="Solomon K.V."/>
            <person name="De Groot R."/>
            <person name="Kuo A."/>
            <person name="Mondo S.J."/>
            <person name="Salamov A.A."/>
            <person name="Labutti K."/>
            <person name="Zhao Z."/>
            <person name="Chiniquy J."/>
            <person name="Barry K."/>
            <person name="Brewer H.M."/>
            <person name="Purvine S.O."/>
            <person name="Wright A.T."/>
            <person name="Boxma B."/>
            <person name="Van Alen T."/>
            <person name="Hackstein J.H."/>
            <person name="Baker S.E."/>
            <person name="Grigoriev I.V."/>
            <person name="O'Malley M.A."/>
        </authorList>
    </citation>
    <scope>NUCLEOTIDE SEQUENCE [LARGE SCALE GENOMIC DNA]</scope>
    <source>
        <strain evidence="9 10">G1</strain>
    </source>
</reference>
<evidence type="ECO:0000256" key="7">
    <source>
        <dbReference type="SAM" id="MobiDB-lite"/>
    </source>
</evidence>
<dbReference type="GO" id="GO:0005634">
    <property type="term" value="C:nucleus"/>
    <property type="evidence" value="ECO:0007669"/>
    <property type="project" value="UniProtKB-SubCell"/>
</dbReference>
<dbReference type="GO" id="GO:0008270">
    <property type="term" value="F:zinc ion binding"/>
    <property type="evidence" value="ECO:0007669"/>
    <property type="project" value="UniProtKB-KW"/>
</dbReference>
<dbReference type="InterPro" id="IPR052127">
    <property type="entry name" value="STE12_transcription_factor"/>
</dbReference>
<evidence type="ECO:0000256" key="1">
    <source>
        <dbReference type="ARBA" id="ARBA00004123"/>
    </source>
</evidence>
<keyword evidence="3" id="KW-0804">Transcription</keyword>
<dbReference type="PROSITE" id="PS00028">
    <property type="entry name" value="ZINC_FINGER_C2H2_1"/>
    <property type="match status" value="1"/>
</dbReference>
<name>A0A1Y2F304_9FUNG</name>
<gene>
    <name evidence="9" type="ORF">LY90DRAFT_664995</name>
</gene>
<dbReference type="GO" id="GO:1990527">
    <property type="term" value="C:Tec1p-Ste12p-Dig1p complex"/>
    <property type="evidence" value="ECO:0007669"/>
    <property type="project" value="TreeGrafter"/>
</dbReference>
<dbReference type="PANTHER" id="PTHR47427:SF1">
    <property type="entry name" value="PROTEIN STE12"/>
    <property type="match status" value="1"/>
</dbReference>
<dbReference type="Proteomes" id="UP000193920">
    <property type="component" value="Unassembled WGS sequence"/>
</dbReference>
<feature type="region of interest" description="Disordered" evidence="7">
    <location>
        <begin position="614"/>
        <end position="652"/>
    </location>
</feature>
<dbReference type="PANTHER" id="PTHR47427">
    <property type="entry name" value="PROTEIN STE12"/>
    <property type="match status" value="1"/>
</dbReference>
<dbReference type="GO" id="GO:1990526">
    <property type="term" value="C:Ste12p-Dig1p-Dig2p complex"/>
    <property type="evidence" value="ECO:0007669"/>
    <property type="project" value="TreeGrafter"/>
</dbReference>
<dbReference type="SMART" id="SM00355">
    <property type="entry name" value="ZnF_C2H2"/>
    <property type="match status" value="1"/>
</dbReference>
<comment type="similarity">
    <text evidence="5">Belongs to the STE12 transcription factor family.</text>
</comment>
<keyword evidence="6" id="KW-0862">Zinc</keyword>
<evidence type="ECO:0000313" key="9">
    <source>
        <dbReference type="EMBL" id="ORY78270.1"/>
    </source>
</evidence>
<feature type="compositionally biased region" description="Low complexity" evidence="7">
    <location>
        <begin position="625"/>
        <end position="652"/>
    </location>
</feature>
<keyword evidence="2" id="KW-0805">Transcription regulation</keyword>
<evidence type="ECO:0000256" key="4">
    <source>
        <dbReference type="ARBA" id="ARBA00023242"/>
    </source>
</evidence>
<dbReference type="AlphaFoldDB" id="A0A1Y2F304"/>
<comment type="subcellular location">
    <subcellularLocation>
        <location evidence="1">Nucleus</location>
    </subcellularLocation>
</comment>